<evidence type="ECO:0000259" key="13">
    <source>
        <dbReference type="PROSITE" id="PS51746"/>
    </source>
</evidence>
<evidence type="ECO:0000256" key="10">
    <source>
        <dbReference type="ARBA" id="ARBA00074087"/>
    </source>
</evidence>
<comment type="cofactor">
    <cofactor evidence="1">
        <name>Mn(2+)</name>
        <dbReference type="ChEBI" id="CHEBI:29035"/>
    </cofactor>
</comment>
<dbReference type="EC" id="3.1.3.16" evidence="4"/>
<gene>
    <name evidence="14" type="primary">PTC2</name>
    <name evidence="14" type="ORF">OHK93_006562</name>
</gene>
<dbReference type="InterPro" id="IPR000222">
    <property type="entry name" value="PP2C_BS"/>
</dbReference>
<keyword evidence="5" id="KW-0479">Metal-binding</keyword>
<keyword evidence="7 11" id="KW-0904">Protein phosphatase</keyword>
<evidence type="ECO:0000256" key="9">
    <source>
        <dbReference type="ARBA" id="ARBA00048832"/>
    </source>
</evidence>
<dbReference type="InterPro" id="IPR001932">
    <property type="entry name" value="PPM-type_phosphatase-like_dom"/>
</dbReference>
<evidence type="ECO:0000256" key="12">
    <source>
        <dbReference type="SAM" id="MobiDB-lite"/>
    </source>
</evidence>
<organism evidence="14 15">
    <name type="scientific">Ramalina farinacea</name>
    <dbReference type="NCBI Taxonomy" id="258253"/>
    <lineage>
        <taxon>Eukaryota</taxon>
        <taxon>Fungi</taxon>
        <taxon>Dikarya</taxon>
        <taxon>Ascomycota</taxon>
        <taxon>Pezizomycotina</taxon>
        <taxon>Lecanoromycetes</taxon>
        <taxon>OSLEUM clade</taxon>
        <taxon>Lecanoromycetidae</taxon>
        <taxon>Lecanorales</taxon>
        <taxon>Lecanorineae</taxon>
        <taxon>Ramalinaceae</taxon>
        <taxon>Ramalina</taxon>
    </lineage>
</organism>
<dbReference type="Proteomes" id="UP001161017">
    <property type="component" value="Unassembled WGS sequence"/>
</dbReference>
<feature type="compositionally biased region" description="Polar residues" evidence="12">
    <location>
        <begin position="441"/>
        <end position="452"/>
    </location>
</feature>
<feature type="compositionally biased region" description="Acidic residues" evidence="12">
    <location>
        <begin position="368"/>
        <end position="378"/>
    </location>
</feature>
<dbReference type="AlphaFoldDB" id="A0AA43TT75"/>
<comment type="caution">
    <text evidence="14">The sequence shown here is derived from an EMBL/GenBank/DDBJ whole genome shotgun (WGS) entry which is preliminary data.</text>
</comment>
<feature type="domain" description="PPM-type phosphatase" evidence="13">
    <location>
        <begin position="23"/>
        <end position="297"/>
    </location>
</feature>
<evidence type="ECO:0000313" key="15">
    <source>
        <dbReference type="Proteomes" id="UP001161017"/>
    </source>
</evidence>
<proteinExistence type="inferred from homology"/>
<evidence type="ECO:0000256" key="2">
    <source>
        <dbReference type="ARBA" id="ARBA00001946"/>
    </source>
</evidence>
<reference evidence="14" key="1">
    <citation type="journal article" date="2023" name="Genome Biol. Evol.">
        <title>First Whole Genome Sequence and Flow Cytometry Genome Size Data for the Lichen-Forming Fungus Ramalina farinacea (Ascomycota).</title>
        <authorList>
            <person name="Llewellyn T."/>
            <person name="Mian S."/>
            <person name="Hill R."/>
            <person name="Leitch I.J."/>
            <person name="Gaya E."/>
        </authorList>
    </citation>
    <scope>NUCLEOTIDE SEQUENCE</scope>
    <source>
        <strain evidence="14">LIQ254RAFAR</strain>
    </source>
</reference>
<dbReference type="CDD" id="cd00143">
    <property type="entry name" value="PP2Cc"/>
    <property type="match status" value="1"/>
</dbReference>
<dbReference type="Gene3D" id="3.60.40.10">
    <property type="entry name" value="PPM-type phosphatase domain"/>
    <property type="match status" value="1"/>
</dbReference>
<evidence type="ECO:0000256" key="4">
    <source>
        <dbReference type="ARBA" id="ARBA00013081"/>
    </source>
</evidence>
<evidence type="ECO:0000256" key="5">
    <source>
        <dbReference type="ARBA" id="ARBA00022723"/>
    </source>
</evidence>
<dbReference type="SMART" id="SM00331">
    <property type="entry name" value="PP2C_SIG"/>
    <property type="match status" value="1"/>
</dbReference>
<evidence type="ECO:0000256" key="3">
    <source>
        <dbReference type="ARBA" id="ARBA00006702"/>
    </source>
</evidence>
<evidence type="ECO:0000256" key="6">
    <source>
        <dbReference type="ARBA" id="ARBA00022801"/>
    </source>
</evidence>
<dbReference type="PROSITE" id="PS51746">
    <property type="entry name" value="PPM_2"/>
    <property type="match status" value="1"/>
</dbReference>
<dbReference type="GO" id="GO:0046872">
    <property type="term" value="F:metal ion binding"/>
    <property type="evidence" value="ECO:0007669"/>
    <property type="project" value="UniProtKB-KW"/>
</dbReference>
<evidence type="ECO:0000256" key="1">
    <source>
        <dbReference type="ARBA" id="ARBA00001936"/>
    </source>
</evidence>
<comment type="catalytic activity">
    <reaction evidence="9">
        <text>O-phospho-L-threonyl-[protein] + H2O = L-threonyl-[protein] + phosphate</text>
        <dbReference type="Rhea" id="RHEA:47004"/>
        <dbReference type="Rhea" id="RHEA-COMP:11060"/>
        <dbReference type="Rhea" id="RHEA-COMP:11605"/>
        <dbReference type="ChEBI" id="CHEBI:15377"/>
        <dbReference type="ChEBI" id="CHEBI:30013"/>
        <dbReference type="ChEBI" id="CHEBI:43474"/>
        <dbReference type="ChEBI" id="CHEBI:61977"/>
        <dbReference type="EC" id="3.1.3.16"/>
    </reaction>
    <physiologicalReaction direction="left-to-right" evidence="9">
        <dbReference type="Rhea" id="RHEA:47005"/>
    </physiologicalReaction>
</comment>
<keyword evidence="8" id="KW-0464">Manganese</keyword>
<comment type="similarity">
    <text evidence="3 11">Belongs to the PP2C family.</text>
</comment>
<keyword evidence="15" id="KW-1185">Reference proteome</keyword>
<dbReference type="Pfam" id="PF00481">
    <property type="entry name" value="PP2C"/>
    <property type="match status" value="1"/>
</dbReference>
<dbReference type="PROSITE" id="PS01032">
    <property type="entry name" value="PPM_1"/>
    <property type="match status" value="1"/>
</dbReference>
<dbReference type="SUPFAM" id="SSF81606">
    <property type="entry name" value="PP2C-like"/>
    <property type="match status" value="1"/>
</dbReference>
<name>A0AA43TT75_9LECA</name>
<feature type="compositionally biased region" description="Polar residues" evidence="12">
    <location>
        <begin position="421"/>
        <end position="431"/>
    </location>
</feature>
<feature type="region of interest" description="Disordered" evidence="12">
    <location>
        <begin position="368"/>
        <end position="469"/>
    </location>
</feature>
<accession>A0AA43TT75</accession>
<dbReference type="PANTHER" id="PTHR13832:SF565">
    <property type="entry name" value="AT28366P-RELATED"/>
    <property type="match status" value="1"/>
</dbReference>
<dbReference type="FunFam" id="3.60.40.10:FF:000016">
    <property type="entry name" value="Protein phosphatase 2C"/>
    <property type="match status" value="1"/>
</dbReference>
<dbReference type="EMBL" id="JAPUFD010000005">
    <property type="protein sequence ID" value="MDI1487293.1"/>
    <property type="molecule type" value="Genomic_DNA"/>
</dbReference>
<dbReference type="SMART" id="SM00332">
    <property type="entry name" value="PP2Cc"/>
    <property type="match status" value="1"/>
</dbReference>
<evidence type="ECO:0000256" key="7">
    <source>
        <dbReference type="ARBA" id="ARBA00022912"/>
    </source>
</evidence>
<feature type="compositionally biased region" description="Pro residues" evidence="12">
    <location>
        <begin position="460"/>
        <end position="469"/>
    </location>
</feature>
<evidence type="ECO:0000256" key="8">
    <source>
        <dbReference type="ARBA" id="ARBA00023211"/>
    </source>
</evidence>
<comment type="cofactor">
    <cofactor evidence="2">
        <name>Mg(2+)</name>
        <dbReference type="ChEBI" id="CHEBI:18420"/>
    </cofactor>
</comment>
<keyword evidence="6 11" id="KW-0378">Hydrolase</keyword>
<sequence>MGQTLSEPVVEKISDDGQDDRVAFGVSAMQGWRISMEDAHAAVLDLQIEDDKEFQAAGPDDRLSFFGVYDGHGGDKVALFAGEHIHKILAKQEAFKNKDFEQALKDAFLATDRAILGDPKYEEEVSGCTASVGLISKTTIYVANAGDSRSVLGVKGRAKPLSYDHKPQNEGEKARICAAGGFVDFGRVNGNLALSRAIGDFEFKKSAELSPEQQIVTAFPDVIAHSITDDDEFLVIACDGIWDCQSSQAVVEFVRRGIAAKQELSQISENMMDNCLASNSETGGVGCDNMTMIVIALLRGKTKDEWYQDIADRIAKGDGPCAPPEYAEFRGPGVKHQFEDSGDDYDMDLQNNGRGRIIFLGDGTEVLTEGDEEEDDKDVEMQGNHAEPANVDGARNEREETPGPESQKAVSPHNGAKSAMGNDSNQDNASEGNEIGGSVGASKNSPAITTIPESVLPDKLVPPPSSQEK</sequence>
<evidence type="ECO:0000313" key="14">
    <source>
        <dbReference type="EMBL" id="MDI1487293.1"/>
    </source>
</evidence>
<evidence type="ECO:0000256" key="11">
    <source>
        <dbReference type="RuleBase" id="RU003465"/>
    </source>
</evidence>
<dbReference type="InterPro" id="IPR036457">
    <property type="entry name" value="PPM-type-like_dom_sf"/>
</dbReference>
<dbReference type="GO" id="GO:0004722">
    <property type="term" value="F:protein serine/threonine phosphatase activity"/>
    <property type="evidence" value="ECO:0007669"/>
    <property type="project" value="UniProtKB-EC"/>
</dbReference>
<dbReference type="PANTHER" id="PTHR13832">
    <property type="entry name" value="PROTEIN PHOSPHATASE 2C"/>
    <property type="match status" value="1"/>
</dbReference>
<dbReference type="InterPro" id="IPR015655">
    <property type="entry name" value="PP2C"/>
</dbReference>
<protein>
    <recommendedName>
        <fullName evidence="10">Protein phosphatase 2C homolog 2</fullName>
        <ecNumber evidence="4">3.1.3.16</ecNumber>
    </recommendedName>
</protein>